<gene>
    <name evidence="3" type="ORF">MCOS_LOCUS6542</name>
</gene>
<dbReference type="OrthoDB" id="1922186at2759"/>
<reference evidence="3 4" key="1">
    <citation type="submission" date="2018-10" db="EMBL/GenBank/DDBJ databases">
        <authorList>
            <consortium name="Pathogen Informatics"/>
        </authorList>
    </citation>
    <scope>NUCLEOTIDE SEQUENCE [LARGE SCALE GENOMIC DNA]</scope>
</reference>
<dbReference type="AlphaFoldDB" id="A0A0R3UGY9"/>
<evidence type="ECO:0000313" key="4">
    <source>
        <dbReference type="Proteomes" id="UP000267029"/>
    </source>
</evidence>
<feature type="region of interest" description="Disordered" evidence="1">
    <location>
        <begin position="210"/>
        <end position="234"/>
    </location>
</feature>
<feature type="region of interest" description="Disordered" evidence="1">
    <location>
        <begin position="822"/>
        <end position="842"/>
    </location>
</feature>
<feature type="compositionally biased region" description="Polar residues" evidence="1">
    <location>
        <begin position="746"/>
        <end position="759"/>
    </location>
</feature>
<sequence>MKKGRSSRKTSVTPRKSALKSNSKASKKSLTKNEGPQISYKESHAIGRRRSTNVPTYCESGRLYYDLYVKFGLDSSLLRPGNLSHRDAIDSSGPLSEIAHSSTVACNGEPSGRPYMNKGSLEKHTKKPSSLEKHTKKPSKRSDNVAPHLEQTTLNVRREASLNAAAKVNMLFESAKDNRLKRKSLPAISFGEEVQSRVSPVDESQVILPPKKRTSNSHHGRISDPGPTNSPPTKRVAGLNAMAIISAFMKSPKSTPSLVKSRQKRTPTAKSTSPSLGSATVSEKVDHLIIPTQPKDTVVESVTSTSLDTSCSLAALPTLAPTSESAAEAVIPTVERFQSQKVISYGPKCIGVENVSRQIFHVPPQTQSSIDPPPTSGQMCHHILAPSYTSTPRHASPCPSTSSGLVHPNNSAVVLPQTCLNSPPRTNILSADFHNFLPCHLYLHAFSHPPTLQPHAFFMSPTLFHPLTASPFHFLHAPPFGAAYVHHLTHQMPANYMLPMSVSPVFNTFSHGNFGGCVTPRAVISAQPVHPSLMIEQTDSQASCTLARDQPGRVDRAVSPIPELITEDLPSPVVTSQMKKTPIKRVSAEKTQAPCLWTWEGKPHQRLVFIKPDSPPVMRLCYPSMRHQKDGMVVCPGDNVLLCSGPDRHSAPHVAKVTALFTSPETGTKMMALLWYYRPESLTPPRRNGVIECELFASRHCDVNPVDCIDDRAYVLSSSPYARFMALAKYKQEARVHRRPAAVVPQSPSKSPHGSTSLSNTNCDYSEFPEDASSSNVFLCRAWYDFRSRRVVRHLNSSASKQLQPANNAVFAGTASSTVHTAASRCRSPSPIMPPPPTQEIPLEGEDCDSSVLTSPISNGRPVLDTTADLSVNWGDHGEQIALALGGPQSPINTNTSTTQTPHVFLSTSTS</sequence>
<dbReference type="InterPro" id="IPR043151">
    <property type="entry name" value="BAH_sf"/>
</dbReference>
<protein>
    <submittedName>
        <fullName evidence="5">BAH domain-containing protein</fullName>
    </submittedName>
</protein>
<dbReference type="GO" id="GO:0000976">
    <property type="term" value="F:transcription cis-regulatory region binding"/>
    <property type="evidence" value="ECO:0007669"/>
    <property type="project" value="TreeGrafter"/>
</dbReference>
<organism evidence="3 4">
    <name type="scientific">Mesocestoides corti</name>
    <name type="common">Flatworm</name>
    <dbReference type="NCBI Taxonomy" id="53468"/>
    <lineage>
        <taxon>Eukaryota</taxon>
        <taxon>Metazoa</taxon>
        <taxon>Spiralia</taxon>
        <taxon>Lophotrochozoa</taxon>
        <taxon>Platyhelminthes</taxon>
        <taxon>Cestoda</taxon>
        <taxon>Eucestoda</taxon>
        <taxon>Cyclophyllidea</taxon>
        <taxon>Mesocestoididae</taxon>
        <taxon>Mesocestoides</taxon>
    </lineage>
</organism>
<name>A0A0R3UGY9_MESCO</name>
<evidence type="ECO:0000313" key="5">
    <source>
        <dbReference type="WBParaSite" id="MCU_002133-RA"/>
    </source>
</evidence>
<feature type="region of interest" description="Disordered" evidence="1">
    <location>
        <begin position="105"/>
        <end position="155"/>
    </location>
</feature>
<feature type="region of interest" description="Disordered" evidence="1">
    <location>
        <begin position="890"/>
        <end position="911"/>
    </location>
</feature>
<feature type="region of interest" description="Disordered" evidence="1">
    <location>
        <begin position="1"/>
        <end position="40"/>
    </location>
</feature>
<dbReference type="Gene3D" id="2.30.30.490">
    <property type="match status" value="1"/>
</dbReference>
<dbReference type="GO" id="GO:0003682">
    <property type="term" value="F:chromatin binding"/>
    <property type="evidence" value="ECO:0007669"/>
    <property type="project" value="InterPro"/>
</dbReference>
<dbReference type="GO" id="GO:0005677">
    <property type="term" value="C:chromatin silencing complex"/>
    <property type="evidence" value="ECO:0007669"/>
    <property type="project" value="TreeGrafter"/>
</dbReference>
<accession>A0A0R3UGY9</accession>
<feature type="domain" description="BAH" evidence="2">
    <location>
        <begin position="632"/>
        <end position="747"/>
    </location>
</feature>
<dbReference type="GO" id="GO:0031507">
    <property type="term" value="P:heterochromatin formation"/>
    <property type="evidence" value="ECO:0007669"/>
    <property type="project" value="TreeGrafter"/>
</dbReference>
<dbReference type="GO" id="GO:0045892">
    <property type="term" value="P:negative regulation of DNA-templated transcription"/>
    <property type="evidence" value="ECO:0007669"/>
    <property type="project" value="TreeGrafter"/>
</dbReference>
<dbReference type="PANTHER" id="PTHR46576:SF1">
    <property type="entry name" value="BROMO ADJACENT HOMOLOGY DOMAIN-CONTAINING 1 PROTEIN"/>
    <property type="match status" value="1"/>
</dbReference>
<dbReference type="WBParaSite" id="MCU_002133-RA">
    <property type="protein sequence ID" value="MCU_002133-RA"/>
    <property type="gene ID" value="MCU_002133"/>
</dbReference>
<dbReference type="InterPro" id="IPR053032">
    <property type="entry name" value="BAH_domain-containing"/>
</dbReference>
<reference evidence="5" key="2">
    <citation type="submission" date="2019-11" db="UniProtKB">
        <authorList>
            <consortium name="WormBaseParasite"/>
        </authorList>
    </citation>
    <scope>IDENTIFICATION</scope>
</reference>
<feature type="compositionally biased region" description="Basic residues" evidence="1">
    <location>
        <begin position="210"/>
        <end position="220"/>
    </location>
</feature>
<dbReference type="Pfam" id="PF01426">
    <property type="entry name" value="BAH"/>
    <property type="match status" value="1"/>
</dbReference>
<dbReference type="STRING" id="53468.A0A0R3UGY9"/>
<dbReference type="PANTHER" id="PTHR46576">
    <property type="entry name" value="BROMO ADJACENT HOMOLOGY DOMAIN-CONTAINING 1 PROTEIN"/>
    <property type="match status" value="1"/>
</dbReference>
<dbReference type="PROSITE" id="PS51038">
    <property type="entry name" value="BAH"/>
    <property type="match status" value="1"/>
</dbReference>
<feature type="region of interest" description="Disordered" evidence="1">
    <location>
        <begin position="738"/>
        <end position="759"/>
    </location>
</feature>
<dbReference type="InterPro" id="IPR001025">
    <property type="entry name" value="BAH_dom"/>
</dbReference>
<evidence type="ECO:0000259" key="2">
    <source>
        <dbReference type="PROSITE" id="PS51038"/>
    </source>
</evidence>
<feature type="region of interest" description="Disordered" evidence="1">
    <location>
        <begin position="254"/>
        <end position="280"/>
    </location>
</feature>
<dbReference type="EMBL" id="UXSR01005270">
    <property type="protein sequence ID" value="VDD80539.1"/>
    <property type="molecule type" value="Genomic_DNA"/>
</dbReference>
<feature type="compositionally biased region" description="Polar residues" evidence="1">
    <location>
        <begin position="268"/>
        <end position="280"/>
    </location>
</feature>
<evidence type="ECO:0000256" key="1">
    <source>
        <dbReference type="SAM" id="MobiDB-lite"/>
    </source>
</evidence>
<proteinExistence type="predicted"/>
<keyword evidence="4" id="KW-1185">Reference proteome</keyword>
<evidence type="ECO:0000313" key="3">
    <source>
        <dbReference type="EMBL" id="VDD80539.1"/>
    </source>
</evidence>
<dbReference type="Proteomes" id="UP000267029">
    <property type="component" value="Unassembled WGS sequence"/>
</dbReference>